<proteinExistence type="predicted"/>
<keyword evidence="2" id="KW-1185">Reference proteome</keyword>
<organism evidence="1 2">
    <name type="scientific">Popillia japonica</name>
    <name type="common">Japanese beetle</name>
    <dbReference type="NCBI Taxonomy" id="7064"/>
    <lineage>
        <taxon>Eukaryota</taxon>
        <taxon>Metazoa</taxon>
        <taxon>Ecdysozoa</taxon>
        <taxon>Arthropoda</taxon>
        <taxon>Hexapoda</taxon>
        <taxon>Insecta</taxon>
        <taxon>Pterygota</taxon>
        <taxon>Neoptera</taxon>
        <taxon>Endopterygota</taxon>
        <taxon>Coleoptera</taxon>
        <taxon>Polyphaga</taxon>
        <taxon>Scarabaeiformia</taxon>
        <taxon>Scarabaeidae</taxon>
        <taxon>Rutelinae</taxon>
        <taxon>Popillia</taxon>
    </lineage>
</organism>
<evidence type="ECO:0000313" key="2">
    <source>
        <dbReference type="Proteomes" id="UP001458880"/>
    </source>
</evidence>
<comment type="caution">
    <text evidence="1">The sequence shown here is derived from an EMBL/GenBank/DDBJ whole genome shotgun (WGS) entry which is preliminary data.</text>
</comment>
<gene>
    <name evidence="1" type="ORF">QE152_g18998</name>
</gene>
<name>A0AAW1L1Y4_POPJA</name>
<evidence type="ECO:0000313" key="1">
    <source>
        <dbReference type="EMBL" id="KAK9727817.1"/>
    </source>
</evidence>
<accession>A0AAW1L1Y4</accession>
<dbReference type="EMBL" id="JASPKY010000175">
    <property type="protein sequence ID" value="KAK9727817.1"/>
    <property type="molecule type" value="Genomic_DNA"/>
</dbReference>
<protein>
    <submittedName>
        <fullName evidence="1">Uncharacterized protein</fullName>
    </submittedName>
</protein>
<sequence>MSILMIIQKHWFILVLNNVSKCLKQMKNVDPHDHPKTLTNNDHNLQLINSLTGLPSETYGIKTATKQKATMGETTKNRRNKKLKPITIIDCNSNVSGINRCDQMVFVLFNDVQASTNSGAPTTNNFPKKNSKKRRDFFFCAVMQLKV</sequence>
<dbReference type="Proteomes" id="UP001458880">
    <property type="component" value="Unassembled WGS sequence"/>
</dbReference>
<reference evidence="1 2" key="1">
    <citation type="journal article" date="2024" name="BMC Genomics">
        <title>De novo assembly and annotation of Popillia japonica's genome with initial clues to its potential as an invasive pest.</title>
        <authorList>
            <person name="Cucini C."/>
            <person name="Boschi S."/>
            <person name="Funari R."/>
            <person name="Cardaioli E."/>
            <person name="Iannotti N."/>
            <person name="Marturano G."/>
            <person name="Paoli F."/>
            <person name="Bruttini M."/>
            <person name="Carapelli A."/>
            <person name="Frati F."/>
            <person name="Nardi F."/>
        </authorList>
    </citation>
    <scope>NUCLEOTIDE SEQUENCE [LARGE SCALE GENOMIC DNA]</scope>
    <source>
        <strain evidence="1">DMR45628</strain>
    </source>
</reference>
<dbReference type="AlphaFoldDB" id="A0AAW1L1Y4"/>